<evidence type="ECO:0000256" key="1">
    <source>
        <dbReference type="SAM" id="MobiDB-lite"/>
    </source>
</evidence>
<gene>
    <name evidence="2" type="ORF">NZH93_14675</name>
</gene>
<feature type="region of interest" description="Disordered" evidence="1">
    <location>
        <begin position="90"/>
        <end position="123"/>
    </location>
</feature>
<keyword evidence="3" id="KW-1185">Reference proteome</keyword>
<name>A0A9X2VL93_9PSEU</name>
<accession>A0A9X2VL93</accession>
<dbReference type="AlphaFoldDB" id="A0A9X2VL93"/>
<dbReference type="RefSeq" id="WP_259623612.1">
    <property type="nucleotide sequence ID" value="NZ_JANYMP010000006.1"/>
</dbReference>
<evidence type="ECO:0000313" key="2">
    <source>
        <dbReference type="EMBL" id="MCS7478102.1"/>
    </source>
</evidence>
<dbReference type="InterPro" id="IPR019198">
    <property type="entry name" value="Beta_propeller_containing"/>
</dbReference>
<dbReference type="Proteomes" id="UP001141259">
    <property type="component" value="Unassembled WGS sequence"/>
</dbReference>
<dbReference type="SUPFAM" id="SSF82171">
    <property type="entry name" value="DPP6 N-terminal domain-like"/>
    <property type="match status" value="1"/>
</dbReference>
<evidence type="ECO:0000313" key="3">
    <source>
        <dbReference type="Proteomes" id="UP001141259"/>
    </source>
</evidence>
<protein>
    <submittedName>
        <fullName evidence="2">Beta-propeller domain-containing protein</fullName>
    </submittedName>
</protein>
<dbReference type="PIRSF" id="PIRSF006425">
    <property type="entry name" value="UCP006425_WD40"/>
    <property type="match status" value="1"/>
</dbReference>
<organism evidence="2 3">
    <name type="scientific">Umezawaea endophytica</name>
    <dbReference type="NCBI Taxonomy" id="1654476"/>
    <lineage>
        <taxon>Bacteria</taxon>
        <taxon>Bacillati</taxon>
        <taxon>Actinomycetota</taxon>
        <taxon>Actinomycetes</taxon>
        <taxon>Pseudonocardiales</taxon>
        <taxon>Pseudonocardiaceae</taxon>
        <taxon>Umezawaea</taxon>
    </lineage>
</organism>
<reference evidence="2" key="1">
    <citation type="submission" date="2022-08" db="EMBL/GenBank/DDBJ databases">
        <authorList>
            <person name="Tistechok S."/>
            <person name="Samborskyy M."/>
            <person name="Roman I."/>
        </authorList>
    </citation>
    <scope>NUCLEOTIDE SEQUENCE</scope>
    <source>
        <strain evidence="2">DSM 103496</strain>
    </source>
</reference>
<dbReference type="EMBL" id="JANYMP010000006">
    <property type="protein sequence ID" value="MCS7478102.1"/>
    <property type="molecule type" value="Genomic_DNA"/>
</dbReference>
<dbReference type="InterPro" id="IPR014441">
    <property type="entry name" value="UCP006425_b-propeller"/>
</dbReference>
<proteinExistence type="predicted"/>
<comment type="caution">
    <text evidence="2">The sequence shown here is derived from an EMBL/GenBank/DDBJ whole genome shotgun (WGS) entry which is preliminary data.</text>
</comment>
<dbReference type="Pfam" id="PF09826">
    <property type="entry name" value="Beta_propel"/>
    <property type="match status" value="1"/>
</dbReference>
<sequence>MKRSGMVLAGIVVVGVCAASAPAVLDRGSVLVPPVATASGPVELVAYDSCDEVLSQFRAAERPHLTEYGRGAYATDEGGVVMNSEAGVAADSRQKAAPAAPPQADTPDHSTTNAQEAGVDEPDLVKTDGKRIITVVDGTLRVVDVASRAVTGSLELPGAAISQLLLSGDRALVVTTSLAVLEKPLAPNEFAPTGGASLVLVDLSGAPKEIGTLSVDGAYVDARQIGGVARVVVSSWPRLNYVYPDGVRTTAQALRENERILQDAPVSAWLPRYELTTPTSRADGTLVDCSRVSFPRQPTASSLLTVLTFDLAAALGTGDPVSIVASGDTVYGSEKNLYVADQRQVFQARGKVAPNPSTAIHQFDISQPGPPKHVASGVVNGIPLNQYSFSEHAGHLRVATTTSSGRAKSQSSVTVLRREGDTLVRTGQVDGLGVGERIYSVRFLGDVGYVVTFRQTDPLYTLDLADPAKPQVVGELKINGYSAYLHPAGDGRLIGVGQDATDRGRVTGTQVSLFDVSEPAKPVRLAQYHLPGASSEVEYDAHAFLYWSPTGLLVLPLADRAGVDGGGSLMLRLSDNGFSDLGTVKHPTGVVRRSLVIGDDLWTVSDAGLMATSADRAAQLAWVPFR</sequence>